<dbReference type="EMBL" id="FPBA01000003">
    <property type="protein sequence ID" value="SFT51032.1"/>
    <property type="molecule type" value="Genomic_DNA"/>
</dbReference>
<name>A0A1I6YKT4_9ACTN</name>
<dbReference type="Proteomes" id="UP000199546">
    <property type="component" value="Unassembled WGS sequence"/>
</dbReference>
<gene>
    <name evidence="2" type="ORF">SAMN05660657_01181</name>
</gene>
<feature type="domain" description="QsdR TetR regulatory C-terminal" evidence="1">
    <location>
        <begin position="90"/>
        <end position="199"/>
    </location>
</feature>
<protein>
    <submittedName>
        <fullName evidence="2">Transcriptional regulator, TetR family</fullName>
    </submittedName>
</protein>
<evidence type="ECO:0000313" key="3">
    <source>
        <dbReference type="Proteomes" id="UP000199546"/>
    </source>
</evidence>
<keyword evidence="3" id="KW-1185">Reference proteome</keyword>
<dbReference type="AlphaFoldDB" id="A0A1I6YKT4"/>
<dbReference type="InterPro" id="IPR041485">
    <property type="entry name" value="TetR_C_36"/>
</dbReference>
<dbReference type="Pfam" id="PF18598">
    <property type="entry name" value="TetR_C_36"/>
    <property type="match status" value="1"/>
</dbReference>
<reference evidence="3" key="1">
    <citation type="submission" date="2016-10" db="EMBL/GenBank/DDBJ databases">
        <authorList>
            <person name="Varghese N."/>
            <person name="Submissions S."/>
        </authorList>
    </citation>
    <scope>NUCLEOTIDE SEQUENCE [LARGE SCALE GENOMIC DNA]</scope>
    <source>
        <strain evidence="3">DSM 46136</strain>
    </source>
</reference>
<evidence type="ECO:0000313" key="2">
    <source>
        <dbReference type="EMBL" id="SFT51032.1"/>
    </source>
</evidence>
<dbReference type="Gene3D" id="1.10.357.10">
    <property type="entry name" value="Tetracycline Repressor, domain 2"/>
    <property type="match status" value="1"/>
</dbReference>
<dbReference type="RefSeq" id="WP_245784518.1">
    <property type="nucleotide sequence ID" value="NZ_FPBA01000003.1"/>
</dbReference>
<dbReference type="STRING" id="1296565.SAMN05660657_01181"/>
<accession>A0A1I6YKT4</accession>
<organism evidence="2 3">
    <name type="scientific">Geodermatophilus amargosae</name>
    <dbReference type="NCBI Taxonomy" id="1296565"/>
    <lineage>
        <taxon>Bacteria</taxon>
        <taxon>Bacillati</taxon>
        <taxon>Actinomycetota</taxon>
        <taxon>Actinomycetes</taxon>
        <taxon>Geodermatophilales</taxon>
        <taxon>Geodermatophilaceae</taxon>
        <taxon>Geodermatophilus</taxon>
    </lineage>
</organism>
<proteinExistence type="predicted"/>
<sequence>MTTAAVPATRLGRALRDGVDDDGPMRAFRLARRTFLAGTRVDMSPLAAGLGVDRATLFRWVGNRDQLLTEVIWSLFVPTWRRAVEEAHGEGATRVVDALTRFTRDVCSSEPFRTHLRREPDRALRLLTTRAADYQVRVTGAFAELLTAAEAAGAVLPLPVPDTAYVLTRVAESFVYADLIAGAEPDAAKAAVVYAALLRCPAPPTPSSPALEEP</sequence>
<evidence type="ECO:0000259" key="1">
    <source>
        <dbReference type="Pfam" id="PF18598"/>
    </source>
</evidence>